<feature type="active site" description="Proton acceptor" evidence="5">
    <location>
        <position position="256"/>
    </location>
</feature>
<feature type="active site" description="Proton donor/acceptor" evidence="5">
    <location>
        <position position="154"/>
    </location>
</feature>
<feature type="domain" description="Endonuclease/exonuclease/phosphatase" evidence="8">
    <location>
        <begin position="4"/>
        <end position="256"/>
    </location>
</feature>
<evidence type="ECO:0000256" key="4">
    <source>
        <dbReference type="ARBA" id="ARBA00022842"/>
    </source>
</evidence>
<evidence type="ECO:0000256" key="1">
    <source>
        <dbReference type="ARBA" id="ARBA00007092"/>
    </source>
</evidence>
<keyword evidence="6" id="KW-0464">Manganese</keyword>
<feature type="binding site" evidence="6">
    <location>
        <position position="154"/>
    </location>
    <ligand>
        <name>Mg(2+)</name>
        <dbReference type="ChEBI" id="CHEBI:18420"/>
        <label>1</label>
    </ligand>
</feature>
<reference evidence="9" key="2">
    <citation type="journal article" date="2021" name="PeerJ">
        <title>Extensive microbial diversity within the chicken gut microbiome revealed by metagenomics and culture.</title>
        <authorList>
            <person name="Gilroy R."/>
            <person name="Ravi A."/>
            <person name="Getino M."/>
            <person name="Pursley I."/>
            <person name="Horton D.L."/>
            <person name="Alikhan N.F."/>
            <person name="Baker D."/>
            <person name="Gharbi K."/>
            <person name="Hall N."/>
            <person name="Watson M."/>
            <person name="Adriaenssens E.M."/>
            <person name="Foster-Nyarko E."/>
            <person name="Jarju S."/>
            <person name="Secka A."/>
            <person name="Antonio M."/>
            <person name="Oren A."/>
            <person name="Chaudhuri R.R."/>
            <person name="La Ragione R."/>
            <person name="Hildebrand F."/>
            <person name="Pallen M.J."/>
        </authorList>
    </citation>
    <scope>NUCLEOTIDE SEQUENCE</scope>
    <source>
        <strain evidence="9">ChiW3-316</strain>
    </source>
</reference>
<sequence>MKIATFNVNSVNARVDGLLPWLDRLRPDILLLQEIKTEFNSFPFFEFQTAGYEAKILGQKSYNGVAVLSRHKIKVAAEGLPGFDDDNARYLEAVVNVNGENFRTASIYLPNGNPPYNDPDDTSKFTYKLCWMEALYNRTAELLHSAEPVILGGDFNVILTDHDVYNPELFRKNALFRPEVIQRLKAIEYQGWTDAFRALYPLPLNGYTYWDYAGGAFQNDMGLRIDYLWLSPKAADRLQSCEVDKTPRAGSKPSDHTALIAELR</sequence>
<dbReference type="GO" id="GO:0046872">
    <property type="term" value="F:metal ion binding"/>
    <property type="evidence" value="ECO:0007669"/>
    <property type="project" value="UniProtKB-KW"/>
</dbReference>
<dbReference type="AlphaFoldDB" id="A0A9D1SAL5"/>
<feature type="binding site" evidence="6">
    <location>
        <position position="255"/>
    </location>
    <ligand>
        <name>Mg(2+)</name>
        <dbReference type="ChEBI" id="CHEBI:18420"/>
        <label>1</label>
    </ligand>
</feature>
<dbReference type="PANTHER" id="PTHR43250">
    <property type="entry name" value="EXODEOXYRIBONUCLEASE III"/>
    <property type="match status" value="1"/>
</dbReference>
<name>A0A9D1SAL5_9PROT</name>
<dbReference type="Pfam" id="PF03372">
    <property type="entry name" value="Exo_endo_phos"/>
    <property type="match status" value="1"/>
</dbReference>
<dbReference type="EMBL" id="DVNC01000022">
    <property type="protein sequence ID" value="HIU53046.1"/>
    <property type="molecule type" value="Genomic_DNA"/>
</dbReference>
<evidence type="ECO:0000313" key="9">
    <source>
        <dbReference type="EMBL" id="HIU53046.1"/>
    </source>
</evidence>
<dbReference type="PROSITE" id="PS51435">
    <property type="entry name" value="AP_NUCLEASE_F1_4"/>
    <property type="match status" value="1"/>
</dbReference>
<accession>A0A9D1SAL5</accession>
<dbReference type="NCBIfam" id="TIGR00633">
    <property type="entry name" value="xth"/>
    <property type="match status" value="1"/>
</dbReference>
<reference evidence="9" key="1">
    <citation type="submission" date="2020-10" db="EMBL/GenBank/DDBJ databases">
        <authorList>
            <person name="Gilroy R."/>
        </authorList>
    </citation>
    <scope>NUCLEOTIDE SEQUENCE</scope>
    <source>
        <strain evidence="9">ChiW3-316</strain>
    </source>
</reference>
<dbReference type="CDD" id="cd09086">
    <property type="entry name" value="ExoIII-like_AP-endo"/>
    <property type="match status" value="1"/>
</dbReference>
<feature type="binding site" evidence="6">
    <location>
        <position position="34"/>
    </location>
    <ligand>
        <name>Mg(2+)</name>
        <dbReference type="ChEBI" id="CHEBI:18420"/>
        <label>1</label>
    </ligand>
</feature>
<evidence type="ECO:0000256" key="5">
    <source>
        <dbReference type="PIRSR" id="PIRSR604808-1"/>
    </source>
</evidence>
<dbReference type="EC" id="3.1.11.2" evidence="9"/>
<organism evidence="9 10">
    <name type="scientific">Candidatus Scatocola faecipullorum</name>
    <dbReference type="NCBI Taxonomy" id="2840917"/>
    <lineage>
        <taxon>Bacteria</taxon>
        <taxon>Pseudomonadati</taxon>
        <taxon>Pseudomonadota</taxon>
        <taxon>Alphaproteobacteria</taxon>
        <taxon>Rhodospirillales</taxon>
        <taxon>Rhodospirillaceae</taxon>
        <taxon>Rhodospirillaceae incertae sedis</taxon>
        <taxon>Candidatus Scatocola</taxon>
    </lineage>
</organism>
<keyword evidence="4 6" id="KW-0460">Magnesium</keyword>
<evidence type="ECO:0000313" key="10">
    <source>
        <dbReference type="Proteomes" id="UP000824107"/>
    </source>
</evidence>
<comment type="similarity">
    <text evidence="1">Belongs to the DNA repair enzymes AP/ExoA family.</text>
</comment>
<dbReference type="InterPro" id="IPR036691">
    <property type="entry name" value="Endo/exonu/phosph_ase_sf"/>
</dbReference>
<evidence type="ECO:0000256" key="3">
    <source>
        <dbReference type="ARBA" id="ARBA00022801"/>
    </source>
</evidence>
<keyword evidence="3 9" id="KW-0378">Hydrolase</keyword>
<dbReference type="InterPro" id="IPR004808">
    <property type="entry name" value="AP_endonuc_1"/>
</dbReference>
<evidence type="ECO:0000259" key="8">
    <source>
        <dbReference type="Pfam" id="PF03372"/>
    </source>
</evidence>
<feature type="active site" evidence="5">
    <location>
        <position position="108"/>
    </location>
</feature>
<dbReference type="GO" id="GO:0004519">
    <property type="term" value="F:endonuclease activity"/>
    <property type="evidence" value="ECO:0007669"/>
    <property type="project" value="InterPro"/>
</dbReference>
<dbReference type="InterPro" id="IPR037493">
    <property type="entry name" value="ExoIII-like"/>
</dbReference>
<feature type="binding site" evidence="6">
    <location>
        <position position="7"/>
    </location>
    <ligand>
        <name>Mg(2+)</name>
        <dbReference type="ChEBI" id="CHEBI:18420"/>
        <label>1</label>
    </ligand>
</feature>
<keyword evidence="2 6" id="KW-0479">Metal-binding</keyword>
<dbReference type="GO" id="GO:0003677">
    <property type="term" value="F:DNA binding"/>
    <property type="evidence" value="ECO:0007669"/>
    <property type="project" value="InterPro"/>
</dbReference>
<dbReference type="InterPro" id="IPR005135">
    <property type="entry name" value="Endo/exonuclease/phosphatase"/>
</dbReference>
<protein>
    <submittedName>
        <fullName evidence="9">Exodeoxyribonuclease III</fullName>
        <ecNumber evidence="9">3.1.11.2</ecNumber>
    </submittedName>
</protein>
<comment type="caution">
    <text evidence="9">The sequence shown here is derived from an EMBL/GenBank/DDBJ whole genome shotgun (WGS) entry which is preliminary data.</text>
</comment>
<feature type="site" description="Interaction with DNA substrate" evidence="7">
    <location>
        <position position="256"/>
    </location>
</feature>
<dbReference type="GO" id="GO:0006281">
    <property type="term" value="P:DNA repair"/>
    <property type="evidence" value="ECO:0007669"/>
    <property type="project" value="InterPro"/>
</dbReference>
<dbReference type="NCBIfam" id="TIGR00195">
    <property type="entry name" value="exoDNase_III"/>
    <property type="match status" value="1"/>
</dbReference>
<dbReference type="PANTHER" id="PTHR43250:SF2">
    <property type="entry name" value="EXODEOXYRIBONUCLEASE III"/>
    <property type="match status" value="1"/>
</dbReference>
<evidence type="ECO:0000256" key="2">
    <source>
        <dbReference type="ARBA" id="ARBA00022723"/>
    </source>
</evidence>
<dbReference type="GO" id="GO:0008311">
    <property type="term" value="F:double-stranded DNA 3'-5' DNA exonuclease activity"/>
    <property type="evidence" value="ECO:0007669"/>
    <property type="project" value="UniProtKB-EC"/>
</dbReference>
<gene>
    <name evidence="9" type="primary">xth</name>
    <name evidence="9" type="ORF">IAD20_03080</name>
</gene>
<feature type="site" description="Important for catalytic activity" evidence="7">
    <location>
        <position position="226"/>
    </location>
</feature>
<evidence type="ECO:0000256" key="7">
    <source>
        <dbReference type="PIRSR" id="PIRSR604808-3"/>
    </source>
</evidence>
<dbReference type="Gene3D" id="3.60.10.10">
    <property type="entry name" value="Endonuclease/exonuclease/phosphatase"/>
    <property type="match status" value="1"/>
</dbReference>
<dbReference type="PROSITE" id="PS00726">
    <property type="entry name" value="AP_NUCLEASE_F1_1"/>
    <property type="match status" value="1"/>
</dbReference>
<feature type="binding site" evidence="6">
    <location>
        <position position="256"/>
    </location>
    <ligand>
        <name>Mg(2+)</name>
        <dbReference type="ChEBI" id="CHEBI:18420"/>
        <label>1</label>
    </ligand>
</feature>
<comment type="cofactor">
    <cofactor evidence="6">
        <name>Mg(2+)</name>
        <dbReference type="ChEBI" id="CHEBI:18420"/>
    </cofactor>
    <cofactor evidence="6">
        <name>Mn(2+)</name>
        <dbReference type="ChEBI" id="CHEBI:29035"/>
    </cofactor>
    <text evidence="6">Probably binds two magnesium or manganese ions per subunit.</text>
</comment>
<dbReference type="Proteomes" id="UP000824107">
    <property type="component" value="Unassembled WGS sequence"/>
</dbReference>
<feature type="site" description="Transition state stabilizer" evidence="7">
    <location>
        <position position="156"/>
    </location>
</feature>
<evidence type="ECO:0000256" key="6">
    <source>
        <dbReference type="PIRSR" id="PIRSR604808-2"/>
    </source>
</evidence>
<proteinExistence type="inferred from homology"/>
<dbReference type="SUPFAM" id="SSF56219">
    <property type="entry name" value="DNase I-like"/>
    <property type="match status" value="1"/>
</dbReference>
<feature type="binding site" evidence="6">
    <location>
        <position position="156"/>
    </location>
    <ligand>
        <name>Mg(2+)</name>
        <dbReference type="ChEBI" id="CHEBI:18420"/>
        <label>1</label>
    </ligand>
</feature>
<dbReference type="InterPro" id="IPR020847">
    <property type="entry name" value="AP_endonuclease_F1_BS"/>
</dbReference>